<name>A0A0E9SFI4_ANGAN</name>
<accession>A0A0E9SFI4</accession>
<organism evidence="1">
    <name type="scientific">Anguilla anguilla</name>
    <name type="common">European freshwater eel</name>
    <name type="synonym">Muraena anguilla</name>
    <dbReference type="NCBI Taxonomy" id="7936"/>
    <lineage>
        <taxon>Eukaryota</taxon>
        <taxon>Metazoa</taxon>
        <taxon>Chordata</taxon>
        <taxon>Craniata</taxon>
        <taxon>Vertebrata</taxon>
        <taxon>Euteleostomi</taxon>
        <taxon>Actinopterygii</taxon>
        <taxon>Neopterygii</taxon>
        <taxon>Teleostei</taxon>
        <taxon>Anguilliformes</taxon>
        <taxon>Anguillidae</taxon>
        <taxon>Anguilla</taxon>
    </lineage>
</organism>
<dbReference type="AlphaFoldDB" id="A0A0E9SFI4"/>
<reference evidence="1" key="2">
    <citation type="journal article" date="2015" name="Fish Shellfish Immunol.">
        <title>Early steps in the European eel (Anguilla anguilla)-Vibrio vulnificus interaction in the gills: Role of the RtxA13 toxin.</title>
        <authorList>
            <person name="Callol A."/>
            <person name="Pajuelo D."/>
            <person name="Ebbesson L."/>
            <person name="Teles M."/>
            <person name="MacKenzie S."/>
            <person name="Amaro C."/>
        </authorList>
    </citation>
    <scope>NUCLEOTIDE SEQUENCE</scope>
</reference>
<reference evidence="1" key="1">
    <citation type="submission" date="2014-11" db="EMBL/GenBank/DDBJ databases">
        <authorList>
            <person name="Amaro Gonzalez C."/>
        </authorList>
    </citation>
    <scope>NUCLEOTIDE SEQUENCE</scope>
</reference>
<sequence length="26" mass="3190">MMMMMTIIVVGDLQHNYYRCHSQQCR</sequence>
<proteinExistence type="predicted"/>
<protein>
    <submittedName>
        <fullName evidence="1">Uncharacterized protein</fullName>
    </submittedName>
</protein>
<dbReference type="EMBL" id="GBXM01068565">
    <property type="protein sequence ID" value="JAH40012.1"/>
    <property type="molecule type" value="Transcribed_RNA"/>
</dbReference>
<evidence type="ECO:0000313" key="1">
    <source>
        <dbReference type="EMBL" id="JAH40012.1"/>
    </source>
</evidence>